<dbReference type="InterPro" id="IPR001444">
    <property type="entry name" value="Flag_bb_rod_N"/>
</dbReference>
<feature type="domain" description="Flagellar hook protein FlgE/F/G-like D1" evidence="7">
    <location>
        <begin position="81"/>
        <end position="147"/>
    </location>
</feature>
<keyword evidence="3 4" id="KW-0975">Bacterial flagellum</keyword>
<dbReference type="PROSITE" id="PS00588">
    <property type="entry name" value="FLAGELLA_BB_ROD"/>
    <property type="match status" value="1"/>
</dbReference>
<dbReference type="PANTHER" id="PTHR30435:SF19">
    <property type="entry name" value="FLAGELLAR BASAL-BODY ROD PROTEIN FLGG"/>
    <property type="match status" value="1"/>
</dbReference>
<sequence length="237" mass="25278">MSTTGYVTLSRQSALLREMQVVANNIANVSTTGYRQEGLVFSEFVRAAQSADPLSMAQARVRNTSMLQGALTHTGGTFDVAIEGEGFFMVETPNGPRLTRAGAFAPDANGDLVSPDGYKVLDEGGAPIFVPPDASNVRIGADGTISAGDRALGRIGVFLPDADSQLVREDGVMFRVEGDIVPADEVNISQGAVEESNVDAIGQIGRMIEIQRAYELGQSFLDAEDRRIRDAVKALLR</sequence>
<dbReference type="RefSeq" id="WP_104008701.1">
    <property type="nucleotide sequence ID" value="NZ_FNVD01000012.1"/>
</dbReference>
<evidence type="ECO:0000256" key="4">
    <source>
        <dbReference type="RuleBase" id="RU362116"/>
    </source>
</evidence>
<name>A0A1H5XT90_9RHOB</name>
<evidence type="ECO:0000256" key="1">
    <source>
        <dbReference type="ARBA" id="ARBA00004117"/>
    </source>
</evidence>
<dbReference type="NCBIfam" id="TIGR02490">
    <property type="entry name" value="flgF"/>
    <property type="match status" value="1"/>
</dbReference>
<protein>
    <recommendedName>
        <fullName evidence="4">Flagellar basal-body rod protein FlgF</fullName>
    </recommendedName>
</protein>
<gene>
    <name evidence="8" type="ORF">SAMN05421751_11273</name>
</gene>
<dbReference type="NCBIfam" id="NF009332">
    <property type="entry name" value="PRK12690.1"/>
    <property type="match status" value="1"/>
</dbReference>
<proteinExistence type="inferred from homology"/>
<organism evidence="8 9">
    <name type="scientific">Jhaorihella thermophila</name>
    <dbReference type="NCBI Taxonomy" id="488547"/>
    <lineage>
        <taxon>Bacteria</taxon>
        <taxon>Pseudomonadati</taxon>
        <taxon>Pseudomonadota</taxon>
        <taxon>Alphaproteobacteria</taxon>
        <taxon>Rhodobacterales</taxon>
        <taxon>Paracoccaceae</taxon>
        <taxon>Jhaorihella</taxon>
    </lineage>
</organism>
<dbReference type="AlphaFoldDB" id="A0A1H5XT90"/>
<dbReference type="InterPro" id="IPR020013">
    <property type="entry name" value="Flagellar_FlgE/F/G"/>
</dbReference>
<dbReference type="NCBIfam" id="TIGR03506">
    <property type="entry name" value="FlgEFG_subfam"/>
    <property type="match status" value="1"/>
</dbReference>
<evidence type="ECO:0000259" key="5">
    <source>
        <dbReference type="Pfam" id="PF00460"/>
    </source>
</evidence>
<dbReference type="Pfam" id="PF22692">
    <property type="entry name" value="LlgE_F_G_D1"/>
    <property type="match status" value="1"/>
</dbReference>
<feature type="domain" description="Flagellar basal-body/hook protein C-terminal" evidence="6">
    <location>
        <begin position="190"/>
        <end position="231"/>
    </location>
</feature>
<dbReference type="InterPro" id="IPR037925">
    <property type="entry name" value="FlgE/F/G-like"/>
</dbReference>
<dbReference type="InterPro" id="IPR053967">
    <property type="entry name" value="LlgE_F_G-like_D1"/>
</dbReference>
<keyword evidence="8" id="KW-0969">Cilium</keyword>
<evidence type="ECO:0000313" key="8">
    <source>
        <dbReference type="EMBL" id="SEG14745.1"/>
    </source>
</evidence>
<dbReference type="Proteomes" id="UP000236742">
    <property type="component" value="Unassembled WGS sequence"/>
</dbReference>
<dbReference type="GO" id="GO:0030694">
    <property type="term" value="C:bacterial-type flagellum basal body, rod"/>
    <property type="evidence" value="ECO:0007669"/>
    <property type="project" value="UniProtKB-UniRule"/>
</dbReference>
<evidence type="ECO:0000256" key="2">
    <source>
        <dbReference type="ARBA" id="ARBA00009677"/>
    </source>
</evidence>
<comment type="subunit">
    <text evidence="4">The basal body constitutes a major portion of the flagellar organelle and consists of five rings (E,L,P,S, and M) mounted on a central rod. The rod consists of about 26 subunits of FlgG in the distal portion, and FlgB, FlgC and FlgF are thought to build up the proximal portion of the rod with about 6 subunits each.</text>
</comment>
<comment type="similarity">
    <text evidence="2 4">Belongs to the flagella basal body rod proteins family.</text>
</comment>
<dbReference type="InterPro" id="IPR010930">
    <property type="entry name" value="Flg_bb/hook_C_dom"/>
</dbReference>
<keyword evidence="8" id="KW-0282">Flagellum</keyword>
<dbReference type="InterPro" id="IPR019776">
    <property type="entry name" value="Flagellar_basal_body_rod_CS"/>
</dbReference>
<reference evidence="9" key="1">
    <citation type="submission" date="2016-10" db="EMBL/GenBank/DDBJ databases">
        <authorList>
            <person name="Varghese N."/>
            <person name="Submissions S."/>
        </authorList>
    </citation>
    <scope>NUCLEOTIDE SEQUENCE [LARGE SCALE GENOMIC DNA]</scope>
    <source>
        <strain evidence="9">DSM 23413</strain>
    </source>
</reference>
<feature type="domain" description="Flagellar basal body rod protein N-terminal" evidence="5">
    <location>
        <begin position="6"/>
        <end position="35"/>
    </location>
</feature>
<comment type="subcellular location">
    <subcellularLocation>
        <location evidence="1 4">Bacterial flagellum basal body</location>
    </subcellularLocation>
</comment>
<dbReference type="Pfam" id="PF06429">
    <property type="entry name" value="Flg_bbr_C"/>
    <property type="match status" value="1"/>
</dbReference>
<dbReference type="EMBL" id="FNVD01000012">
    <property type="protein sequence ID" value="SEG14745.1"/>
    <property type="molecule type" value="Genomic_DNA"/>
</dbReference>
<evidence type="ECO:0000259" key="7">
    <source>
        <dbReference type="Pfam" id="PF22692"/>
    </source>
</evidence>
<dbReference type="GO" id="GO:0071978">
    <property type="term" value="P:bacterial-type flagellum-dependent swarming motility"/>
    <property type="evidence" value="ECO:0007669"/>
    <property type="project" value="TreeGrafter"/>
</dbReference>
<evidence type="ECO:0000259" key="6">
    <source>
        <dbReference type="Pfam" id="PF06429"/>
    </source>
</evidence>
<evidence type="ECO:0000313" key="9">
    <source>
        <dbReference type="Proteomes" id="UP000236742"/>
    </source>
</evidence>
<keyword evidence="9" id="KW-1185">Reference proteome</keyword>
<evidence type="ECO:0000256" key="3">
    <source>
        <dbReference type="ARBA" id="ARBA00023143"/>
    </source>
</evidence>
<dbReference type="SUPFAM" id="SSF117143">
    <property type="entry name" value="Flagellar hook protein flgE"/>
    <property type="match status" value="1"/>
</dbReference>
<dbReference type="PANTHER" id="PTHR30435">
    <property type="entry name" value="FLAGELLAR PROTEIN"/>
    <property type="match status" value="1"/>
</dbReference>
<dbReference type="Pfam" id="PF00460">
    <property type="entry name" value="Flg_bb_rod"/>
    <property type="match status" value="1"/>
</dbReference>
<dbReference type="InterPro" id="IPR012836">
    <property type="entry name" value="FlgF"/>
</dbReference>
<accession>A0A1H5XT90</accession>
<dbReference type="OrthoDB" id="9804559at2"/>
<keyword evidence="8" id="KW-0966">Cell projection</keyword>